<sequence>MKILKPEAQIGAGDLRDRWAAVRRFDLAEIPIARPLSLLVGDQVGYTMELLAGMTATAADHLCRRWGLRPPEVAPRPTDSCTPRVRPYRHARHYPGSTAVQ</sequence>
<evidence type="ECO:0000313" key="2">
    <source>
        <dbReference type="EMBL" id="RKS79483.1"/>
    </source>
</evidence>
<proteinExistence type="predicted"/>
<comment type="caution">
    <text evidence="2">The sequence shown here is derived from an EMBL/GenBank/DDBJ whole genome shotgun (WGS) entry which is preliminary data.</text>
</comment>
<dbReference type="AlphaFoldDB" id="A0A495QZ73"/>
<name>A0A495QZ73_9ACTN</name>
<organism evidence="2 3">
    <name type="scientific">Actinomadura pelletieri DSM 43383</name>
    <dbReference type="NCBI Taxonomy" id="1120940"/>
    <lineage>
        <taxon>Bacteria</taxon>
        <taxon>Bacillati</taxon>
        <taxon>Actinomycetota</taxon>
        <taxon>Actinomycetes</taxon>
        <taxon>Streptosporangiales</taxon>
        <taxon>Thermomonosporaceae</taxon>
        <taxon>Actinomadura</taxon>
    </lineage>
</organism>
<feature type="region of interest" description="Disordered" evidence="1">
    <location>
        <begin position="73"/>
        <end position="101"/>
    </location>
</feature>
<dbReference type="EMBL" id="RBWU01000001">
    <property type="protein sequence ID" value="RKS79483.1"/>
    <property type="molecule type" value="Genomic_DNA"/>
</dbReference>
<accession>A0A495QZ73</accession>
<evidence type="ECO:0000256" key="1">
    <source>
        <dbReference type="SAM" id="MobiDB-lite"/>
    </source>
</evidence>
<evidence type="ECO:0000313" key="3">
    <source>
        <dbReference type="Proteomes" id="UP000274601"/>
    </source>
</evidence>
<keyword evidence="3" id="KW-1185">Reference proteome</keyword>
<reference evidence="2 3" key="1">
    <citation type="submission" date="2018-10" db="EMBL/GenBank/DDBJ databases">
        <title>Genomic Encyclopedia of Archaeal and Bacterial Type Strains, Phase II (KMG-II): from individual species to whole genera.</title>
        <authorList>
            <person name="Goeker M."/>
        </authorList>
    </citation>
    <scope>NUCLEOTIDE SEQUENCE [LARGE SCALE GENOMIC DNA]</scope>
    <source>
        <strain evidence="2 3">DSM 43383</strain>
    </source>
</reference>
<protein>
    <submittedName>
        <fullName evidence="2">Uncharacterized protein</fullName>
    </submittedName>
</protein>
<gene>
    <name evidence="2" type="ORF">BZB76_0953</name>
</gene>
<dbReference type="Proteomes" id="UP000274601">
    <property type="component" value="Unassembled WGS sequence"/>
</dbReference>